<feature type="non-terminal residue" evidence="2">
    <location>
        <position position="1"/>
    </location>
</feature>
<evidence type="ECO:0000313" key="2">
    <source>
        <dbReference type="EMBL" id="SUZ86367.1"/>
    </source>
</evidence>
<dbReference type="Pfam" id="PF00499">
    <property type="entry name" value="Oxidored_q3"/>
    <property type="match status" value="1"/>
</dbReference>
<name>A0A381R945_9ZZZZ</name>
<dbReference type="AlphaFoldDB" id="A0A381R945"/>
<dbReference type="PANTHER" id="PTHR33269:SF17">
    <property type="entry name" value="NADH-UBIQUINONE OXIDOREDUCTASE CHAIN 6"/>
    <property type="match status" value="1"/>
</dbReference>
<feature type="transmembrane region" description="Helical" evidence="1">
    <location>
        <begin position="75"/>
        <end position="97"/>
    </location>
</feature>
<protein>
    <recommendedName>
        <fullName evidence="3">NADH-quinone oxidoreductase subunit J</fullName>
    </recommendedName>
</protein>
<dbReference type="InterPro" id="IPR001457">
    <property type="entry name" value="NADH_UbQ/plastoQ_OxRdtase_su6"/>
</dbReference>
<dbReference type="GO" id="GO:0008137">
    <property type="term" value="F:NADH dehydrogenase (ubiquinone) activity"/>
    <property type="evidence" value="ECO:0007669"/>
    <property type="project" value="InterPro"/>
</dbReference>
<keyword evidence="1" id="KW-0812">Transmembrane</keyword>
<reference evidence="2" key="1">
    <citation type="submission" date="2018-05" db="EMBL/GenBank/DDBJ databases">
        <authorList>
            <person name="Lanie J.A."/>
            <person name="Ng W.-L."/>
            <person name="Kazmierczak K.M."/>
            <person name="Andrzejewski T.M."/>
            <person name="Davidsen T.M."/>
            <person name="Wayne K.J."/>
            <person name="Tettelin H."/>
            <person name="Glass J.I."/>
            <person name="Rusch D."/>
            <person name="Podicherti R."/>
            <person name="Tsui H.-C.T."/>
            <person name="Winkler M.E."/>
        </authorList>
    </citation>
    <scope>NUCLEOTIDE SEQUENCE</scope>
</reference>
<keyword evidence="1" id="KW-1133">Transmembrane helix</keyword>
<dbReference type="Gene3D" id="1.20.120.1200">
    <property type="entry name" value="NADH-ubiquinone/plastoquinone oxidoreductase chain 6, subunit NuoJ"/>
    <property type="match status" value="1"/>
</dbReference>
<feature type="transmembrane region" description="Helical" evidence="1">
    <location>
        <begin position="109"/>
        <end position="127"/>
    </location>
</feature>
<gene>
    <name evidence="2" type="ORF">METZ01_LOCUS39221</name>
</gene>
<dbReference type="InterPro" id="IPR042106">
    <property type="entry name" value="Nuo/plastoQ_OxRdtase_6_NuoJ"/>
</dbReference>
<evidence type="ECO:0008006" key="3">
    <source>
        <dbReference type="Google" id="ProtNLM"/>
    </source>
</evidence>
<feature type="transmembrane region" description="Helical" evidence="1">
    <location>
        <begin position="17"/>
        <end position="36"/>
    </location>
</feature>
<keyword evidence="1" id="KW-0472">Membrane</keyword>
<dbReference type="PANTHER" id="PTHR33269">
    <property type="entry name" value="NADH-UBIQUINONE OXIDOREDUCTASE CHAIN 6"/>
    <property type="match status" value="1"/>
</dbReference>
<feature type="transmembrane region" description="Helical" evidence="1">
    <location>
        <begin position="154"/>
        <end position="176"/>
    </location>
</feature>
<accession>A0A381R945</accession>
<evidence type="ECO:0000256" key="1">
    <source>
        <dbReference type="SAM" id="Phobius"/>
    </source>
</evidence>
<sequence length="179" mass="18470">VLAALEGMDRLAGGEVLVAQNVAFGVLALAMVAAALRMVTTRNVVHAALYLVVVLAGVAGMFILLGAEFVGVTQVLVYIGAIVVLFLFGIMLTKGSFGEDDGVTGERRLVAGLVGLLVFGVMAAALVESFEDAELSRSGPSTTAELADSIFSDYIVPFEAVSVLLLAALIGAIVVARRD</sequence>
<organism evidence="2">
    <name type="scientific">marine metagenome</name>
    <dbReference type="NCBI Taxonomy" id="408172"/>
    <lineage>
        <taxon>unclassified sequences</taxon>
        <taxon>metagenomes</taxon>
        <taxon>ecological metagenomes</taxon>
    </lineage>
</organism>
<dbReference type="EMBL" id="UINC01001678">
    <property type="protein sequence ID" value="SUZ86367.1"/>
    <property type="molecule type" value="Genomic_DNA"/>
</dbReference>
<proteinExistence type="predicted"/>
<feature type="transmembrane region" description="Helical" evidence="1">
    <location>
        <begin position="48"/>
        <end position="69"/>
    </location>
</feature>